<organism evidence="1 2">
    <name type="scientific">Neorickettsia risticii (strain Illinois)</name>
    <dbReference type="NCBI Taxonomy" id="434131"/>
    <lineage>
        <taxon>Bacteria</taxon>
        <taxon>Pseudomonadati</taxon>
        <taxon>Pseudomonadota</taxon>
        <taxon>Alphaproteobacteria</taxon>
        <taxon>Rickettsiales</taxon>
        <taxon>Anaplasmataceae</taxon>
        <taxon>Neorickettsia</taxon>
    </lineage>
</organism>
<dbReference type="KEGG" id="nri:NRI_0346"/>
<gene>
    <name evidence="1" type="ordered locus">NRI_0346</name>
</gene>
<evidence type="ECO:0000313" key="1">
    <source>
        <dbReference type="EMBL" id="ACT69343.1"/>
    </source>
</evidence>
<reference evidence="1 2" key="1">
    <citation type="journal article" date="2009" name="Nucleic Acids Res.">
        <title>Analysis of complete genome sequence of Neorickettsia risticii: causative agent of Potomac horse fever.</title>
        <authorList>
            <person name="Lin M."/>
            <person name="Zhang C."/>
            <person name="Gibson K."/>
            <person name="Rikihisa Y."/>
        </authorList>
    </citation>
    <scope>NUCLEOTIDE SEQUENCE [LARGE SCALE GENOMIC DNA]</scope>
    <source>
        <strain evidence="1 2">Illinois</strain>
    </source>
</reference>
<dbReference type="AlphaFoldDB" id="C6V4L6"/>
<evidence type="ECO:0000313" key="2">
    <source>
        <dbReference type="Proteomes" id="UP000001627"/>
    </source>
</evidence>
<keyword evidence="2" id="KW-1185">Reference proteome</keyword>
<dbReference type="STRING" id="434131.NRI_0346"/>
<protein>
    <submittedName>
        <fullName evidence="1">Uncharacterized protein</fullName>
    </submittedName>
</protein>
<name>C6V4L6_NEORI</name>
<dbReference type="EMBL" id="CP001431">
    <property type="protein sequence ID" value="ACT69343.1"/>
    <property type="molecule type" value="Genomic_DNA"/>
</dbReference>
<proteinExistence type="predicted"/>
<dbReference type="HOGENOM" id="CLU_2992088_0_0_5"/>
<accession>C6V4L6</accession>
<sequence length="57" mass="6240">MCYEIVSVARCCFLSTSSTLFTIRFAVHFVDGFAYVSSPARVSTLPVVMPKIFGSIS</sequence>
<dbReference type="Proteomes" id="UP000001627">
    <property type="component" value="Chromosome"/>
</dbReference>